<feature type="domain" description="Flavodoxin-like" evidence="8">
    <location>
        <begin position="4"/>
        <end position="144"/>
    </location>
</feature>
<comment type="function">
    <text evidence="2">Low-potential electron donor to a number of redox enzymes.</text>
</comment>
<dbReference type="InterPro" id="IPR050619">
    <property type="entry name" value="Flavodoxin"/>
</dbReference>
<dbReference type="PATRIC" id="fig|797515.3.peg.2819"/>
<dbReference type="SUPFAM" id="SSF52218">
    <property type="entry name" value="Flavoproteins"/>
    <property type="match status" value="1"/>
</dbReference>
<evidence type="ECO:0000256" key="4">
    <source>
        <dbReference type="ARBA" id="ARBA00022448"/>
    </source>
</evidence>
<sequence length="154" mass="16682">MSKANVVFASLTGNNEQVAEIIVKQLTEKGVAASLLDISQTDPSDLSAGDLLVVVPYTDGEGDLPEEGLDFYDDLAETQYPKMVFGVAGSGDKFYKEDYCKAVTDFDHQLAKTGATRGAEPLFIDLDPDEDDEKRLAAFTNDLLTTVVQTKTHA</sequence>
<evidence type="ECO:0000313" key="10">
    <source>
        <dbReference type="Proteomes" id="UP000004625"/>
    </source>
</evidence>
<keyword evidence="7" id="KW-0249">Electron transport</keyword>
<reference evidence="9 10" key="1">
    <citation type="submission" date="2011-09" db="EMBL/GenBank/DDBJ databases">
        <authorList>
            <person name="Weinstock G."/>
            <person name="Sodergren E."/>
            <person name="Clifton S."/>
            <person name="Fulton L."/>
            <person name="Fulton B."/>
            <person name="Courtney L."/>
            <person name="Fronick C."/>
            <person name="Harrison M."/>
            <person name="Strong C."/>
            <person name="Farmer C."/>
            <person name="Delahaunty K."/>
            <person name="Markovic C."/>
            <person name="Hall O."/>
            <person name="Minx P."/>
            <person name="Tomlinson C."/>
            <person name="Mitreva M."/>
            <person name="Hou S."/>
            <person name="Chen J."/>
            <person name="Wollam A."/>
            <person name="Pepin K.H."/>
            <person name="Johnson M."/>
            <person name="Bhonagiri V."/>
            <person name="Zhang X."/>
            <person name="Suruliraj S."/>
            <person name="Warren W."/>
            <person name="Chinwalla A."/>
            <person name="Mardis E.R."/>
            <person name="Wilson R.K."/>
        </authorList>
    </citation>
    <scope>NUCLEOTIDE SEQUENCE [LARGE SCALE GENOMIC DNA]</scope>
    <source>
        <strain evidence="9 10">F0439</strain>
    </source>
</reference>
<evidence type="ECO:0000256" key="3">
    <source>
        <dbReference type="ARBA" id="ARBA00005267"/>
    </source>
</evidence>
<evidence type="ECO:0000256" key="6">
    <source>
        <dbReference type="ARBA" id="ARBA00022643"/>
    </source>
</evidence>
<dbReference type="InterPro" id="IPR029039">
    <property type="entry name" value="Flavoprotein-like_sf"/>
</dbReference>
<evidence type="ECO:0000256" key="2">
    <source>
        <dbReference type="ARBA" id="ARBA00003297"/>
    </source>
</evidence>
<dbReference type="STRING" id="797515.HMPREF9103_03104"/>
<name>G9ZTL9_9LACO</name>
<dbReference type="Pfam" id="PF00258">
    <property type="entry name" value="Flavodoxin_1"/>
    <property type="match status" value="1"/>
</dbReference>
<dbReference type="PANTHER" id="PTHR42809">
    <property type="entry name" value="FLAVODOXIN 2"/>
    <property type="match status" value="1"/>
</dbReference>
<organism evidence="9 10">
    <name type="scientific">Lentilactobacillus parafarraginis F0439</name>
    <dbReference type="NCBI Taxonomy" id="797515"/>
    <lineage>
        <taxon>Bacteria</taxon>
        <taxon>Bacillati</taxon>
        <taxon>Bacillota</taxon>
        <taxon>Bacilli</taxon>
        <taxon>Lactobacillales</taxon>
        <taxon>Lactobacillaceae</taxon>
        <taxon>Lentilactobacillus</taxon>
    </lineage>
</organism>
<evidence type="ECO:0000256" key="7">
    <source>
        <dbReference type="ARBA" id="ARBA00022982"/>
    </source>
</evidence>
<comment type="similarity">
    <text evidence="3">Belongs to the flavodoxin family.</text>
</comment>
<dbReference type="NCBIfam" id="NF005587">
    <property type="entry name" value="PRK07308.1"/>
    <property type="match status" value="1"/>
</dbReference>
<dbReference type="Gene3D" id="3.40.50.360">
    <property type="match status" value="1"/>
</dbReference>
<dbReference type="AlphaFoldDB" id="G9ZTL9"/>
<dbReference type="HOGENOM" id="CLU_051402_4_2_9"/>
<gene>
    <name evidence="9" type="ORF">HMPREF9103_03104</name>
</gene>
<evidence type="ECO:0000313" key="9">
    <source>
        <dbReference type="EMBL" id="EHL95132.1"/>
    </source>
</evidence>
<dbReference type="GO" id="GO:0010181">
    <property type="term" value="F:FMN binding"/>
    <property type="evidence" value="ECO:0007669"/>
    <property type="project" value="InterPro"/>
</dbReference>
<keyword evidence="5" id="KW-0285">Flavoprotein</keyword>
<proteinExistence type="inferred from homology"/>
<dbReference type="eggNOG" id="COG0716">
    <property type="taxonomic scope" value="Bacteria"/>
</dbReference>
<dbReference type="InterPro" id="IPR008254">
    <property type="entry name" value="Flavodoxin/NO_synth"/>
</dbReference>
<accession>G9ZTL9</accession>
<keyword evidence="10" id="KW-1185">Reference proteome</keyword>
<evidence type="ECO:0000259" key="8">
    <source>
        <dbReference type="PROSITE" id="PS50902"/>
    </source>
</evidence>
<keyword evidence="6" id="KW-0288">FMN</keyword>
<dbReference type="PANTHER" id="PTHR42809:SF1">
    <property type="entry name" value="FLAVODOXIN 1"/>
    <property type="match status" value="1"/>
</dbReference>
<protein>
    <submittedName>
        <fullName evidence="9">Putative flavodoxin</fullName>
    </submittedName>
</protein>
<comment type="caution">
    <text evidence="9">The sequence shown here is derived from an EMBL/GenBank/DDBJ whole genome shotgun (WGS) entry which is preliminary data.</text>
</comment>
<evidence type="ECO:0000256" key="1">
    <source>
        <dbReference type="ARBA" id="ARBA00001917"/>
    </source>
</evidence>
<keyword evidence="4" id="KW-0813">Transport</keyword>
<dbReference type="GO" id="GO:0016651">
    <property type="term" value="F:oxidoreductase activity, acting on NAD(P)H"/>
    <property type="evidence" value="ECO:0007669"/>
    <property type="project" value="UniProtKB-ARBA"/>
</dbReference>
<dbReference type="EMBL" id="AGEY01000211">
    <property type="protein sequence ID" value="EHL95132.1"/>
    <property type="molecule type" value="Genomic_DNA"/>
</dbReference>
<dbReference type="RefSeq" id="WP_008215370.1">
    <property type="nucleotide sequence ID" value="NZ_JH415063.1"/>
</dbReference>
<dbReference type="Proteomes" id="UP000004625">
    <property type="component" value="Unassembled WGS sequence"/>
</dbReference>
<comment type="cofactor">
    <cofactor evidence="1">
        <name>FMN</name>
        <dbReference type="ChEBI" id="CHEBI:58210"/>
    </cofactor>
</comment>
<evidence type="ECO:0000256" key="5">
    <source>
        <dbReference type="ARBA" id="ARBA00022630"/>
    </source>
</evidence>
<dbReference type="PROSITE" id="PS50902">
    <property type="entry name" value="FLAVODOXIN_LIKE"/>
    <property type="match status" value="1"/>
</dbReference>